<keyword evidence="3" id="KW-1185">Reference proteome</keyword>
<dbReference type="Pfam" id="PF18050">
    <property type="entry name" value="Cyclophil_like2"/>
    <property type="match status" value="1"/>
</dbReference>
<dbReference type="EMBL" id="BAABEY010000033">
    <property type="protein sequence ID" value="GAA4445264.1"/>
    <property type="molecule type" value="Genomic_DNA"/>
</dbReference>
<evidence type="ECO:0000313" key="2">
    <source>
        <dbReference type="EMBL" id="GAA4445264.1"/>
    </source>
</evidence>
<dbReference type="InterPro" id="IPR041183">
    <property type="entry name" value="Cyclophilin-like"/>
</dbReference>
<dbReference type="Gene3D" id="2.40.100.20">
    <property type="match status" value="1"/>
</dbReference>
<organism evidence="2 3">
    <name type="scientific">Ravibacter arvi</name>
    <dbReference type="NCBI Taxonomy" id="2051041"/>
    <lineage>
        <taxon>Bacteria</taxon>
        <taxon>Pseudomonadati</taxon>
        <taxon>Bacteroidota</taxon>
        <taxon>Cytophagia</taxon>
        <taxon>Cytophagales</taxon>
        <taxon>Spirosomataceae</taxon>
        <taxon>Ravibacter</taxon>
    </lineage>
</organism>
<gene>
    <name evidence="2" type="ORF">GCM10023091_36660</name>
</gene>
<evidence type="ECO:0000313" key="3">
    <source>
        <dbReference type="Proteomes" id="UP001501508"/>
    </source>
</evidence>
<dbReference type="Proteomes" id="UP001501508">
    <property type="component" value="Unassembled WGS sequence"/>
</dbReference>
<comment type="caution">
    <text evidence="2">The sequence shown here is derived from an EMBL/GenBank/DDBJ whole genome shotgun (WGS) entry which is preliminary data.</text>
</comment>
<feature type="domain" description="Cyclophilin-like" evidence="1">
    <location>
        <begin position="45"/>
        <end position="153"/>
    </location>
</feature>
<dbReference type="SUPFAM" id="SSF50891">
    <property type="entry name" value="Cyclophilin-like"/>
    <property type="match status" value="1"/>
</dbReference>
<reference evidence="3" key="1">
    <citation type="journal article" date="2019" name="Int. J. Syst. Evol. Microbiol.">
        <title>The Global Catalogue of Microorganisms (GCM) 10K type strain sequencing project: providing services to taxonomists for standard genome sequencing and annotation.</title>
        <authorList>
            <consortium name="The Broad Institute Genomics Platform"/>
            <consortium name="The Broad Institute Genome Sequencing Center for Infectious Disease"/>
            <person name="Wu L."/>
            <person name="Ma J."/>
        </authorList>
    </citation>
    <scope>NUCLEOTIDE SEQUENCE [LARGE SCALE GENOMIC DNA]</scope>
    <source>
        <strain evidence="3">JCM 31920</strain>
    </source>
</reference>
<sequence length="156" mass="16898">MRQLLYVLVIALGFAPVYGCSMNKDLPDPQEEDNHPQKANMKLKISVGGKTATAILYDNPTSRDFVTLLPLTVKMDDYAGTEKIFYPARKLSSQGAPAGFNPSAGDLTLYAPWGNIALFYKDFGYSAGLISLGRITSGIEAFAVKGAVTVKMELEP</sequence>
<name>A0ABP8M8P1_9BACT</name>
<protein>
    <recommendedName>
        <fullName evidence="1">Cyclophilin-like domain-containing protein</fullName>
    </recommendedName>
</protein>
<dbReference type="RefSeq" id="WP_345031886.1">
    <property type="nucleotide sequence ID" value="NZ_BAABEY010000033.1"/>
</dbReference>
<evidence type="ECO:0000259" key="1">
    <source>
        <dbReference type="Pfam" id="PF18050"/>
    </source>
</evidence>
<accession>A0ABP8M8P1</accession>
<proteinExistence type="predicted"/>
<dbReference type="InterPro" id="IPR029000">
    <property type="entry name" value="Cyclophilin-like_dom_sf"/>
</dbReference>